<feature type="coiled-coil region" evidence="4">
    <location>
        <begin position="24"/>
        <end position="51"/>
    </location>
</feature>
<evidence type="ECO:0000256" key="4">
    <source>
        <dbReference type="SAM" id="Coils"/>
    </source>
</evidence>
<dbReference type="RefSeq" id="WP_370876620.1">
    <property type="nucleotide sequence ID" value="NZ_JAUSUT010000001.1"/>
</dbReference>
<dbReference type="GO" id="GO:0016301">
    <property type="term" value="F:kinase activity"/>
    <property type="evidence" value="ECO:0007669"/>
    <property type="project" value="UniProtKB-KW"/>
</dbReference>
<sequence>MLWLTIVAVQTTAICGGTIASRKISEQNEARRAALAELESALQENAGLHRQLLAQAREAGVLEERQRLSREIHDTLAQGFTGIITQLEAAELAERDPAEWRRRLSTALALARENLTEARRSVHALRPGPLDEAGLPEALNAVAARWAQRCAVDVEFTATGSPRPCTRRSRRRCCGSPRRRCPMWPNTRALVASDSRCPTWRIR</sequence>
<feature type="domain" description="Signal transduction histidine kinase subgroup 3 dimerisation and phosphoacceptor" evidence="5">
    <location>
        <begin position="64"/>
        <end position="129"/>
    </location>
</feature>
<evidence type="ECO:0000313" key="6">
    <source>
        <dbReference type="EMBL" id="MDQ0382239.1"/>
    </source>
</evidence>
<evidence type="ECO:0000256" key="2">
    <source>
        <dbReference type="ARBA" id="ARBA00022777"/>
    </source>
</evidence>
<keyword evidence="7" id="KW-1185">Reference proteome</keyword>
<evidence type="ECO:0000313" key="7">
    <source>
        <dbReference type="Proteomes" id="UP001229651"/>
    </source>
</evidence>
<keyword evidence="4" id="KW-0175">Coiled coil</keyword>
<dbReference type="Proteomes" id="UP001229651">
    <property type="component" value="Unassembled WGS sequence"/>
</dbReference>
<proteinExistence type="predicted"/>
<keyword evidence="1" id="KW-0808">Transferase</keyword>
<name>A0ABU0F4G8_9PSEU</name>
<evidence type="ECO:0000256" key="3">
    <source>
        <dbReference type="ARBA" id="ARBA00023012"/>
    </source>
</evidence>
<dbReference type="InterPro" id="IPR050482">
    <property type="entry name" value="Sensor_HK_TwoCompSys"/>
</dbReference>
<dbReference type="Pfam" id="PF07730">
    <property type="entry name" value="HisKA_3"/>
    <property type="match status" value="1"/>
</dbReference>
<dbReference type="EMBL" id="JAUSUT010000001">
    <property type="protein sequence ID" value="MDQ0382239.1"/>
    <property type="molecule type" value="Genomic_DNA"/>
</dbReference>
<organism evidence="6 7">
    <name type="scientific">Amycolatopsis thermophila</name>
    <dbReference type="NCBI Taxonomy" id="206084"/>
    <lineage>
        <taxon>Bacteria</taxon>
        <taxon>Bacillati</taxon>
        <taxon>Actinomycetota</taxon>
        <taxon>Actinomycetes</taxon>
        <taxon>Pseudonocardiales</taxon>
        <taxon>Pseudonocardiaceae</taxon>
        <taxon>Amycolatopsis</taxon>
    </lineage>
</organism>
<evidence type="ECO:0000259" key="5">
    <source>
        <dbReference type="Pfam" id="PF07730"/>
    </source>
</evidence>
<dbReference type="PANTHER" id="PTHR24421">
    <property type="entry name" value="NITRATE/NITRITE SENSOR PROTEIN NARX-RELATED"/>
    <property type="match status" value="1"/>
</dbReference>
<comment type="caution">
    <text evidence="6">The sequence shown here is derived from an EMBL/GenBank/DDBJ whole genome shotgun (WGS) entry which is preliminary data.</text>
</comment>
<gene>
    <name evidence="6" type="ORF">FB470_006233</name>
</gene>
<dbReference type="Gene3D" id="1.20.5.1930">
    <property type="match status" value="1"/>
</dbReference>
<dbReference type="InterPro" id="IPR011712">
    <property type="entry name" value="Sig_transdc_His_kin_sub3_dim/P"/>
</dbReference>
<accession>A0ABU0F4G8</accession>
<keyword evidence="2 6" id="KW-0418">Kinase</keyword>
<protein>
    <submittedName>
        <fullName evidence="6">Signal transduction histidine kinase</fullName>
    </submittedName>
</protein>
<keyword evidence="3" id="KW-0902">Two-component regulatory system</keyword>
<evidence type="ECO:0000256" key="1">
    <source>
        <dbReference type="ARBA" id="ARBA00022679"/>
    </source>
</evidence>
<reference evidence="6 7" key="1">
    <citation type="submission" date="2023-07" db="EMBL/GenBank/DDBJ databases">
        <title>Sequencing the genomes of 1000 actinobacteria strains.</title>
        <authorList>
            <person name="Klenk H.-P."/>
        </authorList>
    </citation>
    <scope>NUCLEOTIDE SEQUENCE [LARGE SCALE GENOMIC DNA]</scope>
    <source>
        <strain evidence="6 7">DSM 45805</strain>
    </source>
</reference>
<dbReference type="PANTHER" id="PTHR24421:SF62">
    <property type="entry name" value="SENSORY TRANSDUCTION HISTIDINE KINASE"/>
    <property type="match status" value="1"/>
</dbReference>